<protein>
    <submittedName>
        <fullName evidence="1">Kinase</fullName>
    </submittedName>
</protein>
<dbReference type="EMBL" id="RBAH01000009">
    <property type="protein sequence ID" value="RKN84162.1"/>
    <property type="molecule type" value="Genomic_DNA"/>
</dbReference>
<keyword evidence="1" id="KW-0808">Transferase</keyword>
<name>A0A3B0CFF5_9BACL</name>
<gene>
    <name evidence="1" type="ORF">D7M11_14215</name>
</gene>
<dbReference type="InterPro" id="IPR014916">
    <property type="entry name" value="KapB"/>
</dbReference>
<keyword evidence="2" id="KW-1185">Reference proteome</keyword>
<comment type="caution">
    <text evidence="1">The sequence shown here is derived from an EMBL/GenBank/DDBJ whole genome shotgun (WGS) entry which is preliminary data.</text>
</comment>
<dbReference type="AlphaFoldDB" id="A0A3B0CFF5"/>
<dbReference type="Pfam" id="PF08810">
    <property type="entry name" value="KapB"/>
    <property type="match status" value="1"/>
</dbReference>
<evidence type="ECO:0000313" key="2">
    <source>
        <dbReference type="Proteomes" id="UP000282311"/>
    </source>
</evidence>
<reference evidence="1 2" key="1">
    <citation type="journal article" date="2007" name="Int. J. Syst. Evol. Microbiol.">
        <title>Paenibacillus ginsengarvi sp. nov., isolated from soil from ginseng cultivation.</title>
        <authorList>
            <person name="Yoon M.H."/>
            <person name="Ten L.N."/>
            <person name="Im W.T."/>
        </authorList>
    </citation>
    <scope>NUCLEOTIDE SEQUENCE [LARGE SCALE GENOMIC DNA]</scope>
    <source>
        <strain evidence="1 2">KCTC 13059</strain>
    </source>
</reference>
<dbReference type="Proteomes" id="UP000282311">
    <property type="component" value="Unassembled WGS sequence"/>
</dbReference>
<accession>A0A3B0CFF5</accession>
<evidence type="ECO:0000313" key="1">
    <source>
        <dbReference type="EMBL" id="RKN84162.1"/>
    </source>
</evidence>
<dbReference type="InterPro" id="IPR038080">
    <property type="entry name" value="KapB_sf"/>
</dbReference>
<dbReference type="Gene3D" id="2.30.30.430">
    <property type="entry name" value="Kinase associated protein B domain"/>
    <property type="match status" value="1"/>
</dbReference>
<proteinExistence type="predicted"/>
<dbReference type="GO" id="GO:0016301">
    <property type="term" value="F:kinase activity"/>
    <property type="evidence" value="ECO:0007669"/>
    <property type="project" value="UniProtKB-KW"/>
</dbReference>
<dbReference type="SMART" id="SM01298">
    <property type="entry name" value="KapB"/>
    <property type="match status" value="1"/>
</dbReference>
<dbReference type="SUPFAM" id="SSF141251">
    <property type="entry name" value="Kinase-associated protein B-like"/>
    <property type="match status" value="1"/>
</dbReference>
<keyword evidence="1" id="KW-0418">Kinase</keyword>
<dbReference type="RefSeq" id="WP_120747897.1">
    <property type="nucleotide sequence ID" value="NZ_RBAH01000009.1"/>
</dbReference>
<dbReference type="OrthoDB" id="2407789at2"/>
<sequence length="138" mass="15706">MNVNDYVTVEYKTGAYIAKVVETAPPRALVEITAVLKHPQQGDLHHPFQADVPLFHERRAAASREKVWVLSSTVKAYNGSVPAYDESLRAAWEEMVRSLERLAQPDQGQEKNDGGSDLALWAERALLNMRQLQKDYWR</sequence>
<organism evidence="1 2">
    <name type="scientific">Paenibacillus ginsengarvi</name>
    <dbReference type="NCBI Taxonomy" id="400777"/>
    <lineage>
        <taxon>Bacteria</taxon>
        <taxon>Bacillati</taxon>
        <taxon>Bacillota</taxon>
        <taxon>Bacilli</taxon>
        <taxon>Bacillales</taxon>
        <taxon>Paenibacillaceae</taxon>
        <taxon>Paenibacillus</taxon>
    </lineage>
</organism>